<dbReference type="InterPro" id="IPR027417">
    <property type="entry name" value="P-loop_NTPase"/>
</dbReference>
<evidence type="ECO:0000256" key="2">
    <source>
        <dbReference type="ARBA" id="ARBA00007448"/>
    </source>
</evidence>
<evidence type="ECO:0000256" key="4">
    <source>
        <dbReference type="ARBA" id="ARBA00022801"/>
    </source>
</evidence>
<evidence type="ECO:0000313" key="10">
    <source>
        <dbReference type="EMBL" id="KAJ8438096.1"/>
    </source>
</evidence>
<dbReference type="SMART" id="SM00382">
    <property type="entry name" value="AAA"/>
    <property type="match status" value="1"/>
</dbReference>
<sequence>MMMMHHTNDMFMRFWSVITTIMFMKAIYEQYIPFHWQYAIQSFFLTHFEKVVRFFSPNTHITFDEYTGEWLDRSKVYTRIQTYLSETVSCKARELKASSVDEDEDEKALVFGLDDYERVTDEFKGVRVWWKSGVYFPKAQSINLYPGTDDRRHVCMYYRLTFHRCHKKLITESYLKHVLDTGKAIAIKKRKRKLFTNLKGSKGASWIHVEFKHPASFDTLAMEPTKKKAIVTDLLHFSKGKDYYAKIGKAWKRGYLLFGRPGTGKSTMIAAMANLLEYDVYDLELTAVEDNTQLRRLLINTSGKSIIVIEDIDCSLDLTGQRSKKKEEDDEDQGEGEKGQVKKMLKELEGEKKKSEVTLSGLLNFIDGIWSSCGEERIIVFTTNHVEKLDPALIRRGRMDMHIELSYCCYEAFKILARNYLNLESHRLFETIKGLLKETNVTPADVAENLIPKSVESDVDVCLENLVSALEKLKEKSRLKIEEEEREGEHNKGS</sequence>
<evidence type="ECO:0000256" key="5">
    <source>
        <dbReference type="ARBA" id="ARBA00022840"/>
    </source>
</evidence>
<evidence type="ECO:0000256" key="1">
    <source>
        <dbReference type="ARBA" id="ARBA00001946"/>
    </source>
</evidence>
<evidence type="ECO:0000256" key="8">
    <source>
        <dbReference type="RuleBase" id="RU003651"/>
    </source>
</evidence>
<keyword evidence="6" id="KW-0460">Magnesium</keyword>
<dbReference type="FunFam" id="3.40.50.300:FF:001122">
    <property type="entry name" value="AAA-ATPase ASD, mitochondrial"/>
    <property type="match status" value="1"/>
</dbReference>
<comment type="caution">
    <text evidence="10">The sequence shown here is derived from an EMBL/GenBank/DDBJ whole genome shotgun (WGS) entry which is preliminary data.</text>
</comment>
<evidence type="ECO:0000256" key="6">
    <source>
        <dbReference type="ARBA" id="ARBA00022842"/>
    </source>
</evidence>
<dbReference type="PANTHER" id="PTHR23070">
    <property type="entry name" value="BCS1 AAA-TYPE ATPASE"/>
    <property type="match status" value="1"/>
</dbReference>
<dbReference type="Pfam" id="PF25568">
    <property type="entry name" value="AAA_lid_At3g28540"/>
    <property type="match status" value="1"/>
</dbReference>
<reference evidence="10" key="1">
    <citation type="submission" date="2022-04" db="EMBL/GenBank/DDBJ databases">
        <title>Carnegiea gigantea Genome sequencing and assembly v2.</title>
        <authorList>
            <person name="Copetti D."/>
            <person name="Sanderson M.J."/>
            <person name="Burquez A."/>
            <person name="Wojciechowski M.F."/>
        </authorList>
    </citation>
    <scope>NUCLEOTIDE SEQUENCE</scope>
    <source>
        <strain evidence="10">SGP5-SGP5p</strain>
        <tissue evidence="10">Aerial part</tissue>
    </source>
</reference>
<dbReference type="GO" id="GO:0006950">
    <property type="term" value="P:response to stress"/>
    <property type="evidence" value="ECO:0007669"/>
    <property type="project" value="UniProtKB-ARBA"/>
</dbReference>
<comment type="catalytic activity">
    <reaction evidence="7">
        <text>ATP + H2O = ADP + phosphate + H(+)</text>
        <dbReference type="Rhea" id="RHEA:13065"/>
        <dbReference type="ChEBI" id="CHEBI:15377"/>
        <dbReference type="ChEBI" id="CHEBI:15378"/>
        <dbReference type="ChEBI" id="CHEBI:30616"/>
        <dbReference type="ChEBI" id="CHEBI:43474"/>
        <dbReference type="ChEBI" id="CHEBI:456216"/>
    </reaction>
</comment>
<dbReference type="AlphaFoldDB" id="A0A9Q1K840"/>
<organism evidence="10 11">
    <name type="scientific">Carnegiea gigantea</name>
    <dbReference type="NCBI Taxonomy" id="171969"/>
    <lineage>
        <taxon>Eukaryota</taxon>
        <taxon>Viridiplantae</taxon>
        <taxon>Streptophyta</taxon>
        <taxon>Embryophyta</taxon>
        <taxon>Tracheophyta</taxon>
        <taxon>Spermatophyta</taxon>
        <taxon>Magnoliopsida</taxon>
        <taxon>eudicotyledons</taxon>
        <taxon>Gunneridae</taxon>
        <taxon>Pentapetalae</taxon>
        <taxon>Caryophyllales</taxon>
        <taxon>Cactineae</taxon>
        <taxon>Cactaceae</taxon>
        <taxon>Cactoideae</taxon>
        <taxon>Echinocereeae</taxon>
        <taxon>Carnegiea</taxon>
    </lineage>
</organism>
<dbReference type="GO" id="GO:0016887">
    <property type="term" value="F:ATP hydrolysis activity"/>
    <property type="evidence" value="ECO:0007669"/>
    <property type="project" value="InterPro"/>
</dbReference>
<dbReference type="Pfam" id="PF00004">
    <property type="entry name" value="AAA"/>
    <property type="match status" value="1"/>
</dbReference>
<dbReference type="InterPro" id="IPR058017">
    <property type="entry name" value="At3g28540-like_C"/>
</dbReference>
<dbReference type="GO" id="GO:0005524">
    <property type="term" value="F:ATP binding"/>
    <property type="evidence" value="ECO:0007669"/>
    <property type="project" value="UniProtKB-KW"/>
</dbReference>
<keyword evidence="11" id="KW-1185">Reference proteome</keyword>
<evidence type="ECO:0000256" key="3">
    <source>
        <dbReference type="ARBA" id="ARBA00022741"/>
    </source>
</evidence>
<gene>
    <name evidence="10" type="ORF">Cgig2_015353</name>
</gene>
<name>A0A9Q1K840_9CARY</name>
<dbReference type="InterPro" id="IPR003960">
    <property type="entry name" value="ATPase_AAA_CS"/>
</dbReference>
<dbReference type="InterPro" id="IPR025753">
    <property type="entry name" value="AAA_N_dom"/>
</dbReference>
<evidence type="ECO:0000313" key="11">
    <source>
        <dbReference type="Proteomes" id="UP001153076"/>
    </source>
</evidence>
<protein>
    <recommendedName>
        <fullName evidence="9">AAA+ ATPase domain-containing protein</fullName>
    </recommendedName>
</protein>
<dbReference type="Gene3D" id="3.40.50.300">
    <property type="entry name" value="P-loop containing nucleotide triphosphate hydrolases"/>
    <property type="match status" value="1"/>
</dbReference>
<comment type="cofactor">
    <cofactor evidence="1">
        <name>Mg(2+)</name>
        <dbReference type="ChEBI" id="CHEBI:18420"/>
    </cofactor>
</comment>
<dbReference type="InterPro" id="IPR003959">
    <property type="entry name" value="ATPase_AAA_core"/>
</dbReference>
<dbReference type="InterPro" id="IPR050747">
    <property type="entry name" value="Mitochondrial_chaperone_BCS1"/>
</dbReference>
<dbReference type="Pfam" id="PF14363">
    <property type="entry name" value="AAA_assoc"/>
    <property type="match status" value="1"/>
</dbReference>
<dbReference type="EMBL" id="JAKOGI010000268">
    <property type="protein sequence ID" value="KAJ8438096.1"/>
    <property type="molecule type" value="Genomic_DNA"/>
</dbReference>
<dbReference type="Proteomes" id="UP001153076">
    <property type="component" value="Unassembled WGS sequence"/>
</dbReference>
<proteinExistence type="inferred from homology"/>
<accession>A0A9Q1K840</accession>
<dbReference type="OrthoDB" id="10251412at2759"/>
<comment type="similarity">
    <text evidence="2">Belongs to the AAA ATPase family. BCS1 subfamily.</text>
</comment>
<keyword evidence="3 8" id="KW-0547">Nucleotide-binding</keyword>
<evidence type="ECO:0000256" key="7">
    <source>
        <dbReference type="ARBA" id="ARBA00049360"/>
    </source>
</evidence>
<keyword evidence="4" id="KW-0378">Hydrolase</keyword>
<evidence type="ECO:0000259" key="9">
    <source>
        <dbReference type="SMART" id="SM00382"/>
    </source>
</evidence>
<dbReference type="InterPro" id="IPR003593">
    <property type="entry name" value="AAA+_ATPase"/>
</dbReference>
<dbReference type="SUPFAM" id="SSF52540">
    <property type="entry name" value="P-loop containing nucleoside triphosphate hydrolases"/>
    <property type="match status" value="1"/>
</dbReference>
<dbReference type="CDD" id="cd19510">
    <property type="entry name" value="RecA-like_BCS1"/>
    <property type="match status" value="1"/>
</dbReference>
<dbReference type="Gene3D" id="6.10.280.40">
    <property type="match status" value="1"/>
</dbReference>
<keyword evidence="5 8" id="KW-0067">ATP-binding</keyword>
<feature type="domain" description="AAA+ ATPase" evidence="9">
    <location>
        <begin position="251"/>
        <end position="409"/>
    </location>
</feature>
<dbReference type="PROSITE" id="PS00674">
    <property type="entry name" value="AAA"/>
    <property type="match status" value="1"/>
</dbReference>